<dbReference type="InterPro" id="IPR050624">
    <property type="entry name" value="HTH-type_Tx_Regulator"/>
</dbReference>
<dbReference type="Pfam" id="PF00440">
    <property type="entry name" value="TetR_N"/>
    <property type="match status" value="1"/>
</dbReference>
<protein>
    <submittedName>
        <fullName evidence="4">TetR/AcrR family transcriptional regulator</fullName>
    </submittedName>
</protein>
<dbReference type="InterPro" id="IPR001647">
    <property type="entry name" value="HTH_TetR"/>
</dbReference>
<dbReference type="GO" id="GO:0003677">
    <property type="term" value="F:DNA binding"/>
    <property type="evidence" value="ECO:0007669"/>
    <property type="project" value="UniProtKB-UniRule"/>
</dbReference>
<reference evidence="4 5" key="1">
    <citation type="submission" date="2017-11" db="EMBL/GenBank/DDBJ databases">
        <title>Reclassification of Bisgaard taxon 5 as Caviibacterium pharyngocola gen. nov., sp. nov.</title>
        <authorList>
            <person name="Christensen H."/>
        </authorList>
    </citation>
    <scope>NUCLEOTIDE SEQUENCE [LARGE SCALE GENOMIC DNA]</scope>
    <source>
        <strain evidence="4 5">7_3</strain>
    </source>
</reference>
<feature type="DNA-binding region" description="H-T-H motif" evidence="2">
    <location>
        <begin position="30"/>
        <end position="49"/>
    </location>
</feature>
<gene>
    <name evidence="4" type="ORF">CVP04_09875</name>
</gene>
<sequence>MKKKLKTVVRESIAGALIKLIETKKFDEISISEITAMAGVGRISFYRHFESKEAVLIDYLQVTTFPFVAEKLAIKQNTHHIFLGIFHSINQVGDVVDLLYKNNLSHIFLNYIHACCGAKPELDNQTAYHNSLIMGFVFGALDEWIRRGRVESAEEMAEKVGKLVQKIGREWDLERGI</sequence>
<evidence type="ECO:0000313" key="5">
    <source>
        <dbReference type="Proteomes" id="UP000230282"/>
    </source>
</evidence>
<name>A0A2M8RTS6_9PAST</name>
<dbReference type="PANTHER" id="PTHR43479:SF11">
    <property type="entry name" value="ACREF_ENVCD OPERON REPRESSOR-RELATED"/>
    <property type="match status" value="1"/>
</dbReference>
<dbReference type="PROSITE" id="PS50977">
    <property type="entry name" value="HTH_TETR_2"/>
    <property type="match status" value="1"/>
</dbReference>
<evidence type="ECO:0000256" key="2">
    <source>
        <dbReference type="PROSITE-ProRule" id="PRU00335"/>
    </source>
</evidence>
<dbReference type="Gene3D" id="1.10.357.10">
    <property type="entry name" value="Tetracycline Repressor, domain 2"/>
    <property type="match status" value="1"/>
</dbReference>
<organism evidence="4 5">
    <name type="scientific">Caviibacterium pharyngocola</name>
    <dbReference type="NCBI Taxonomy" id="28159"/>
    <lineage>
        <taxon>Bacteria</taxon>
        <taxon>Pseudomonadati</taxon>
        <taxon>Pseudomonadota</taxon>
        <taxon>Gammaproteobacteria</taxon>
        <taxon>Pasteurellales</taxon>
        <taxon>Pasteurellaceae</taxon>
        <taxon>Caviibacterium</taxon>
    </lineage>
</organism>
<dbReference type="RefSeq" id="WP_100297348.1">
    <property type="nucleotide sequence ID" value="NZ_PHGZ01000024.1"/>
</dbReference>
<keyword evidence="1 2" id="KW-0238">DNA-binding</keyword>
<proteinExistence type="predicted"/>
<evidence type="ECO:0000313" key="4">
    <source>
        <dbReference type="EMBL" id="PJG82264.1"/>
    </source>
</evidence>
<dbReference type="AlphaFoldDB" id="A0A2M8RTS6"/>
<accession>A0A2M8RTS6</accession>
<dbReference type="SUPFAM" id="SSF46689">
    <property type="entry name" value="Homeodomain-like"/>
    <property type="match status" value="1"/>
</dbReference>
<dbReference type="Proteomes" id="UP000230282">
    <property type="component" value="Unassembled WGS sequence"/>
</dbReference>
<comment type="caution">
    <text evidence="4">The sequence shown here is derived from an EMBL/GenBank/DDBJ whole genome shotgun (WGS) entry which is preliminary data.</text>
</comment>
<feature type="domain" description="HTH tetR-type" evidence="3">
    <location>
        <begin position="7"/>
        <end position="67"/>
    </location>
</feature>
<dbReference type="EMBL" id="PHGZ01000024">
    <property type="protein sequence ID" value="PJG82264.1"/>
    <property type="molecule type" value="Genomic_DNA"/>
</dbReference>
<evidence type="ECO:0000259" key="3">
    <source>
        <dbReference type="PROSITE" id="PS50977"/>
    </source>
</evidence>
<keyword evidence="5" id="KW-1185">Reference proteome</keyword>
<dbReference type="PANTHER" id="PTHR43479">
    <property type="entry name" value="ACREF/ENVCD OPERON REPRESSOR-RELATED"/>
    <property type="match status" value="1"/>
</dbReference>
<dbReference type="InterPro" id="IPR009057">
    <property type="entry name" value="Homeodomain-like_sf"/>
</dbReference>
<dbReference type="OrthoDB" id="4541465at2"/>
<evidence type="ECO:0000256" key="1">
    <source>
        <dbReference type="ARBA" id="ARBA00023125"/>
    </source>
</evidence>